<feature type="zinc finger region" description="TAZ-type" evidence="4">
    <location>
        <begin position="1"/>
        <end position="80"/>
    </location>
</feature>
<dbReference type="Gene3D" id="1.20.1020.10">
    <property type="entry name" value="TAZ domain"/>
    <property type="match status" value="1"/>
</dbReference>
<comment type="caution">
    <text evidence="6">The sequence shown here is derived from an EMBL/GenBank/DDBJ whole genome shotgun (WGS) entry which is preliminary data.</text>
</comment>
<organism evidence="6 7">
    <name type="scientific">Dinothrombium tinctorium</name>
    <dbReference type="NCBI Taxonomy" id="1965070"/>
    <lineage>
        <taxon>Eukaryota</taxon>
        <taxon>Metazoa</taxon>
        <taxon>Ecdysozoa</taxon>
        <taxon>Arthropoda</taxon>
        <taxon>Chelicerata</taxon>
        <taxon>Arachnida</taxon>
        <taxon>Acari</taxon>
        <taxon>Acariformes</taxon>
        <taxon>Trombidiformes</taxon>
        <taxon>Prostigmata</taxon>
        <taxon>Anystina</taxon>
        <taxon>Parasitengona</taxon>
        <taxon>Trombidioidea</taxon>
        <taxon>Trombidiidae</taxon>
        <taxon>Dinothrombium</taxon>
    </lineage>
</organism>
<evidence type="ECO:0000313" key="7">
    <source>
        <dbReference type="Proteomes" id="UP000285301"/>
    </source>
</evidence>
<dbReference type="Proteomes" id="UP000285301">
    <property type="component" value="Unassembled WGS sequence"/>
</dbReference>
<evidence type="ECO:0000259" key="5">
    <source>
        <dbReference type="PROSITE" id="PS50134"/>
    </source>
</evidence>
<evidence type="ECO:0000256" key="1">
    <source>
        <dbReference type="ARBA" id="ARBA00022723"/>
    </source>
</evidence>
<keyword evidence="1 4" id="KW-0479">Metal-binding</keyword>
<proteinExistence type="predicted"/>
<feature type="domain" description="TAZ-type" evidence="5">
    <location>
        <begin position="1"/>
        <end position="80"/>
    </location>
</feature>
<protein>
    <recommendedName>
        <fullName evidence="5">TAZ-type domain-containing protein</fullName>
    </recommendedName>
</protein>
<dbReference type="SUPFAM" id="SSF57933">
    <property type="entry name" value="TAZ domain"/>
    <property type="match status" value="1"/>
</dbReference>
<dbReference type="EMBL" id="NCKU01007057">
    <property type="protein sequence ID" value="RWS02924.1"/>
    <property type="molecule type" value="Genomic_DNA"/>
</dbReference>
<feature type="non-terminal residue" evidence="6">
    <location>
        <position position="89"/>
    </location>
</feature>
<keyword evidence="3 4" id="KW-0862">Zinc</keyword>
<dbReference type="GO" id="GO:0008270">
    <property type="term" value="F:zinc ion binding"/>
    <property type="evidence" value="ECO:0007669"/>
    <property type="project" value="UniProtKB-KW"/>
</dbReference>
<dbReference type="PROSITE" id="PS50134">
    <property type="entry name" value="ZF_TAZ"/>
    <property type="match status" value="1"/>
</dbReference>
<sequence>TECEENTEKHVEPDEEYTVIIGSSEIKMKTEETKLVLKVMYHAFHCKNKECQVEKCKFVKEIVEHFKECNNGQCSRCNELKYYILMHAK</sequence>
<feature type="non-terminal residue" evidence="6">
    <location>
        <position position="1"/>
    </location>
</feature>
<evidence type="ECO:0000256" key="4">
    <source>
        <dbReference type="PROSITE-ProRule" id="PRU00203"/>
    </source>
</evidence>
<gene>
    <name evidence="6" type="ORF">B4U79_19127</name>
</gene>
<name>A0A443QIS6_9ACAR</name>
<keyword evidence="2 4" id="KW-0863">Zinc-finger</keyword>
<reference evidence="6 7" key="1">
    <citation type="journal article" date="2018" name="Gigascience">
        <title>Genomes of trombidid mites reveal novel predicted allergens and laterally-transferred genes associated with secondary metabolism.</title>
        <authorList>
            <person name="Dong X."/>
            <person name="Chaisiri K."/>
            <person name="Xia D."/>
            <person name="Armstrong S.D."/>
            <person name="Fang Y."/>
            <person name="Donnelly M.J."/>
            <person name="Kadowaki T."/>
            <person name="McGarry J.W."/>
            <person name="Darby A.C."/>
            <person name="Makepeace B.L."/>
        </authorList>
    </citation>
    <scope>NUCLEOTIDE SEQUENCE [LARGE SCALE GENOMIC DNA]</scope>
    <source>
        <strain evidence="6">UoL-WK</strain>
    </source>
</reference>
<evidence type="ECO:0000256" key="2">
    <source>
        <dbReference type="ARBA" id="ARBA00022771"/>
    </source>
</evidence>
<evidence type="ECO:0000256" key="3">
    <source>
        <dbReference type="ARBA" id="ARBA00022833"/>
    </source>
</evidence>
<dbReference type="InterPro" id="IPR000197">
    <property type="entry name" value="Znf_TAZ"/>
</dbReference>
<dbReference type="OrthoDB" id="10248120at2759"/>
<dbReference type="Pfam" id="PF02135">
    <property type="entry name" value="zf-TAZ"/>
    <property type="match status" value="1"/>
</dbReference>
<accession>A0A443QIS6</accession>
<dbReference type="InterPro" id="IPR035898">
    <property type="entry name" value="TAZ_dom_sf"/>
</dbReference>
<dbReference type="AlphaFoldDB" id="A0A443QIS6"/>
<keyword evidence="7" id="KW-1185">Reference proteome</keyword>
<evidence type="ECO:0000313" key="6">
    <source>
        <dbReference type="EMBL" id="RWS02924.1"/>
    </source>
</evidence>